<accession>Q64DL0</accession>
<dbReference type="AlphaFoldDB" id="Q64DL0"/>
<dbReference type="InterPro" id="IPR036519">
    <property type="entry name" value="UPF0058_sf"/>
</dbReference>
<dbReference type="Pfam" id="PF01893">
    <property type="entry name" value="UPF0058"/>
    <property type="match status" value="1"/>
</dbReference>
<evidence type="ECO:0008006" key="2">
    <source>
        <dbReference type="Google" id="ProtNLM"/>
    </source>
</evidence>
<dbReference type="Gene3D" id="1.20.1270.110">
    <property type="entry name" value="Uncharacterised protein family UPF0058"/>
    <property type="match status" value="1"/>
</dbReference>
<sequence>MKMKKEELVHLHMLLAQIKRYCEENNLGCDFSEYNELDISPFQVHRSKEDHKQAIFILVAKLASLASK</sequence>
<dbReference type="PANTHER" id="PTHR42203:SF2">
    <property type="entry name" value="UPF0058 PROTEIN MJ1205"/>
    <property type="match status" value="1"/>
</dbReference>
<reference evidence="1" key="2">
    <citation type="submission" date="2004-08" db="EMBL/GenBank/DDBJ databases">
        <authorList>
            <person name="Putnam N."/>
            <person name="Detter J.C."/>
            <person name="Richardson P.M."/>
            <person name="Rokhsar D."/>
        </authorList>
    </citation>
    <scope>NUCLEOTIDE SEQUENCE</scope>
</reference>
<dbReference type="PANTHER" id="PTHR42203">
    <property type="entry name" value="UPF0058 PROTEIN MJ1205"/>
    <property type="match status" value="1"/>
</dbReference>
<evidence type="ECO:0000313" key="1">
    <source>
        <dbReference type="EMBL" id="AAU82517.1"/>
    </source>
</evidence>
<organism evidence="1">
    <name type="scientific">Uncultured archaeon GZfos26G2</name>
    <dbReference type="NCBI Taxonomy" id="3386331"/>
    <lineage>
        <taxon>Archaea</taxon>
        <taxon>Methanobacteriati</taxon>
        <taxon>Methanobacteriota</taxon>
        <taxon>Stenosarchaea group</taxon>
        <taxon>Methanomicrobia</taxon>
        <taxon>Candidatus Methanophagales</taxon>
        <taxon>Candidatus Methanophagaceae</taxon>
        <taxon>Candidatus Methanophaga</taxon>
    </lineage>
</organism>
<reference evidence="1" key="1">
    <citation type="journal article" date="2004" name="Science">
        <title>Reverse methanogenesis: testing the hypothesis with environmental genomics.</title>
        <authorList>
            <person name="Hallam S.J."/>
            <person name="Putnam N."/>
            <person name="Preston C.M."/>
            <person name="Detter J.C."/>
            <person name="Rokhsar D."/>
            <person name="Richardson P.M."/>
            <person name="DeLong E.F."/>
        </authorList>
    </citation>
    <scope>NUCLEOTIDE SEQUENCE</scope>
</reference>
<name>Q64DL0_UNCAG</name>
<dbReference type="EMBL" id="AY714825">
    <property type="protein sequence ID" value="AAU82517.1"/>
    <property type="molecule type" value="Genomic_DNA"/>
</dbReference>
<dbReference type="SUPFAM" id="SSF140371">
    <property type="entry name" value="Vng1086c-like"/>
    <property type="match status" value="1"/>
</dbReference>
<dbReference type="InterPro" id="IPR002753">
    <property type="entry name" value="UPF0058"/>
</dbReference>
<gene>
    <name evidence="1" type="ORF">GZ18B6_28</name>
</gene>
<protein>
    <recommendedName>
        <fullName evidence="2">Metal-binding protein</fullName>
    </recommendedName>
</protein>
<proteinExistence type="predicted"/>